<dbReference type="PANTHER" id="PTHR46233:SF3">
    <property type="entry name" value="HYDROXYACYLGLUTATHIONE HYDROLASE GLOC"/>
    <property type="match status" value="1"/>
</dbReference>
<evidence type="ECO:0000256" key="4">
    <source>
        <dbReference type="ARBA" id="ARBA00022833"/>
    </source>
</evidence>
<dbReference type="CDD" id="cd16322">
    <property type="entry name" value="TTHA1623-like_MBL-fold"/>
    <property type="match status" value="1"/>
</dbReference>
<gene>
    <name evidence="7" type="ordered locus">ANT_16090</name>
</gene>
<dbReference type="InterPro" id="IPR001279">
    <property type="entry name" value="Metallo-B-lactamas"/>
</dbReference>
<dbReference type="FunCoup" id="E8N5C1">
    <property type="interactions" value="305"/>
</dbReference>
<dbReference type="PANTHER" id="PTHR46233">
    <property type="entry name" value="HYDROXYACYLGLUTATHIONE HYDROLASE GLOC"/>
    <property type="match status" value="1"/>
</dbReference>
<feature type="region of interest" description="Disordered" evidence="5">
    <location>
        <begin position="192"/>
        <end position="211"/>
    </location>
</feature>
<dbReference type="InterPro" id="IPR051453">
    <property type="entry name" value="MBL_Glyoxalase_II"/>
</dbReference>
<evidence type="ECO:0000313" key="8">
    <source>
        <dbReference type="Proteomes" id="UP000008922"/>
    </source>
</evidence>
<dbReference type="Proteomes" id="UP000008922">
    <property type="component" value="Chromosome"/>
</dbReference>
<dbReference type="GO" id="GO:0016787">
    <property type="term" value="F:hydrolase activity"/>
    <property type="evidence" value="ECO:0007669"/>
    <property type="project" value="UniProtKB-KW"/>
</dbReference>
<comment type="cofactor">
    <cofactor evidence="1">
        <name>Zn(2+)</name>
        <dbReference type="ChEBI" id="CHEBI:29105"/>
    </cofactor>
</comment>
<keyword evidence="8" id="KW-1185">Reference proteome</keyword>
<evidence type="ECO:0000256" key="2">
    <source>
        <dbReference type="ARBA" id="ARBA00022723"/>
    </source>
</evidence>
<dbReference type="EMBL" id="AP012029">
    <property type="protein sequence ID" value="BAJ63635.1"/>
    <property type="molecule type" value="Genomic_DNA"/>
</dbReference>
<dbReference type="SUPFAM" id="SSF56281">
    <property type="entry name" value="Metallo-hydrolase/oxidoreductase"/>
    <property type="match status" value="1"/>
</dbReference>
<reference evidence="7 8" key="1">
    <citation type="submission" date="2010-12" db="EMBL/GenBank/DDBJ databases">
        <title>Whole genome sequence of Anaerolinea thermophila UNI-1.</title>
        <authorList>
            <person name="Narita-Yamada S."/>
            <person name="Kishi E."/>
            <person name="Watanabe Y."/>
            <person name="Takasaki K."/>
            <person name="Ankai A."/>
            <person name="Oguchi A."/>
            <person name="Fukui S."/>
            <person name="Takahashi M."/>
            <person name="Yashiro I."/>
            <person name="Hosoyama A."/>
            <person name="Sekiguchi Y."/>
            <person name="Hanada S."/>
            <person name="Fujita N."/>
        </authorList>
    </citation>
    <scope>NUCLEOTIDE SEQUENCE [LARGE SCALE GENOMIC DNA]</scope>
    <source>
        <strain evidence="8">DSM 14523 / JCM 11388 / NBRC 100420 / UNI-1</strain>
    </source>
</reference>
<dbReference type="KEGG" id="atm:ANT_16090"/>
<protein>
    <recommendedName>
        <fullName evidence="6">Metallo-beta-lactamase domain-containing protein</fullName>
    </recommendedName>
</protein>
<dbReference type="AlphaFoldDB" id="E8N5C1"/>
<accession>E8N5C1</accession>
<dbReference type="SMART" id="SM00849">
    <property type="entry name" value="Lactamase_B"/>
    <property type="match status" value="1"/>
</dbReference>
<dbReference type="InParanoid" id="E8N5C1"/>
<evidence type="ECO:0000313" key="7">
    <source>
        <dbReference type="EMBL" id="BAJ63635.1"/>
    </source>
</evidence>
<dbReference type="HOGENOM" id="CLU_030571_5_0_0"/>
<dbReference type="Gene3D" id="3.60.15.10">
    <property type="entry name" value="Ribonuclease Z/Hydroxyacylglutathione hydrolase-like"/>
    <property type="match status" value="1"/>
</dbReference>
<evidence type="ECO:0000256" key="5">
    <source>
        <dbReference type="SAM" id="MobiDB-lite"/>
    </source>
</evidence>
<organism evidence="7 8">
    <name type="scientific">Anaerolinea thermophila (strain DSM 14523 / JCM 11388 / NBRC 100420 / UNI-1)</name>
    <dbReference type="NCBI Taxonomy" id="926569"/>
    <lineage>
        <taxon>Bacteria</taxon>
        <taxon>Bacillati</taxon>
        <taxon>Chloroflexota</taxon>
        <taxon>Anaerolineae</taxon>
        <taxon>Anaerolineales</taxon>
        <taxon>Anaerolineaceae</taxon>
        <taxon>Anaerolinea</taxon>
    </lineage>
</organism>
<sequence>MILEIIPFELGPLSNNTYLVADSESHTAIIIDPAFGSSAVVKTCLEKQLTIQGIWITHAHFDHIGGVEAVRKHFPQAQIALHPLDQSLWQDGGGSQLFGFHMKPLPAPEVLLNHKQTLPLGTTFFEVLHTPGHTPGHVCFVLHSQKVVFTGDLIFYRGVGRTDLPGGDPKQLYQSIREHIYTLPSDYHLFSGHGPSTTVEEERIENPYISD</sequence>
<evidence type="ECO:0000256" key="3">
    <source>
        <dbReference type="ARBA" id="ARBA00022801"/>
    </source>
</evidence>
<keyword evidence="3" id="KW-0378">Hydrolase</keyword>
<dbReference type="RefSeq" id="WP_013560015.1">
    <property type="nucleotide sequence ID" value="NC_014960.1"/>
</dbReference>
<dbReference type="InterPro" id="IPR036866">
    <property type="entry name" value="RibonucZ/Hydroxyglut_hydro"/>
</dbReference>
<evidence type="ECO:0000259" key="6">
    <source>
        <dbReference type="SMART" id="SM00849"/>
    </source>
</evidence>
<dbReference type="STRING" id="926569.ANT_16090"/>
<keyword evidence="2" id="KW-0479">Metal-binding</keyword>
<dbReference type="eggNOG" id="COG0491">
    <property type="taxonomic scope" value="Bacteria"/>
</dbReference>
<keyword evidence="4" id="KW-0862">Zinc</keyword>
<dbReference type="GO" id="GO:0046872">
    <property type="term" value="F:metal ion binding"/>
    <property type="evidence" value="ECO:0007669"/>
    <property type="project" value="UniProtKB-KW"/>
</dbReference>
<name>E8N5C1_ANATU</name>
<proteinExistence type="predicted"/>
<evidence type="ECO:0000256" key="1">
    <source>
        <dbReference type="ARBA" id="ARBA00001947"/>
    </source>
</evidence>
<dbReference type="OrthoDB" id="9802248at2"/>
<feature type="domain" description="Metallo-beta-lactamase" evidence="6">
    <location>
        <begin position="14"/>
        <end position="193"/>
    </location>
</feature>
<dbReference type="Pfam" id="PF00753">
    <property type="entry name" value="Lactamase_B"/>
    <property type="match status" value="1"/>
</dbReference>